<gene>
    <name evidence="3" type="ORF">PSYICH_LOCUS11716</name>
</gene>
<keyword evidence="1" id="KW-0175">Coiled coil</keyword>
<evidence type="ECO:0000313" key="4">
    <source>
        <dbReference type="Proteomes" id="UP001153636"/>
    </source>
</evidence>
<organism evidence="3 4">
    <name type="scientific">Psylliodes chrysocephalus</name>
    <dbReference type="NCBI Taxonomy" id="3402493"/>
    <lineage>
        <taxon>Eukaryota</taxon>
        <taxon>Metazoa</taxon>
        <taxon>Ecdysozoa</taxon>
        <taxon>Arthropoda</taxon>
        <taxon>Hexapoda</taxon>
        <taxon>Insecta</taxon>
        <taxon>Pterygota</taxon>
        <taxon>Neoptera</taxon>
        <taxon>Endopterygota</taxon>
        <taxon>Coleoptera</taxon>
        <taxon>Polyphaga</taxon>
        <taxon>Cucujiformia</taxon>
        <taxon>Chrysomeloidea</taxon>
        <taxon>Chrysomelidae</taxon>
        <taxon>Galerucinae</taxon>
        <taxon>Alticini</taxon>
        <taxon>Psylliodes</taxon>
    </lineage>
</organism>
<dbReference type="Proteomes" id="UP001153636">
    <property type="component" value="Chromosome 5"/>
</dbReference>
<dbReference type="EMBL" id="OV651817">
    <property type="protein sequence ID" value="CAH1110448.1"/>
    <property type="molecule type" value="Genomic_DNA"/>
</dbReference>
<feature type="compositionally biased region" description="Basic and acidic residues" evidence="2">
    <location>
        <begin position="172"/>
        <end position="182"/>
    </location>
</feature>
<accession>A0A9P0GEF5</accession>
<dbReference type="PANTHER" id="PTHR46409:SF1">
    <property type="entry name" value="HTH PSQ-TYPE DOMAIN-CONTAINING PROTEIN"/>
    <property type="match status" value="1"/>
</dbReference>
<keyword evidence="4" id="KW-1185">Reference proteome</keyword>
<reference evidence="3" key="1">
    <citation type="submission" date="2022-01" db="EMBL/GenBank/DDBJ databases">
        <authorList>
            <person name="King R."/>
        </authorList>
    </citation>
    <scope>NUCLEOTIDE SEQUENCE</scope>
</reference>
<sequence length="410" mass="46910">MENNSIKESESAQLYQLILKANKEQIEELKLELQKTTNSLTKKVNDANKEISILKQKCQELERRAKKNNIVIFGIKIEEGENIIELRKKGLSLSDDLSKEDREKINILRQHQKTAKEKNLDAKIKGFKLIIDGKSYSIDELEERSGSEDEEEEEEDYSEAEEVNSSEEELEEKSSKAEKIEKSNAVSQKLDGQTMGPRALAGIVGKQIVQCENMPIVNYNIIDCQLPEVDFLDLSADQKNMFEICVAVFTGKCSVDLLNRSPAKLSHSRWLTLANHKSRLYASTINPTSELKELTKFIVKVYSPLWFQIKSNSSCVNGAKHVLQTIKPRVDLKKVINPVIQRNAYFVYPENLLKCMLHDTRPHTKELALRRIVNAKTKGNINSTNVRPFIIPQINFDADDYVDLIDWQKN</sequence>
<evidence type="ECO:0000256" key="1">
    <source>
        <dbReference type="SAM" id="Coils"/>
    </source>
</evidence>
<proteinExistence type="predicted"/>
<dbReference type="AlphaFoldDB" id="A0A9P0GEF5"/>
<name>A0A9P0GEF5_9CUCU</name>
<dbReference type="PANTHER" id="PTHR46409">
    <property type="entry name" value="HTH PSQ-TYPE DOMAIN-CONTAINING PROTEIN"/>
    <property type="match status" value="1"/>
</dbReference>
<evidence type="ECO:0000256" key="2">
    <source>
        <dbReference type="SAM" id="MobiDB-lite"/>
    </source>
</evidence>
<protein>
    <submittedName>
        <fullName evidence="3">Uncharacterized protein</fullName>
    </submittedName>
</protein>
<feature type="coiled-coil region" evidence="1">
    <location>
        <begin position="12"/>
        <end position="64"/>
    </location>
</feature>
<feature type="region of interest" description="Disordered" evidence="2">
    <location>
        <begin position="140"/>
        <end position="191"/>
    </location>
</feature>
<evidence type="ECO:0000313" key="3">
    <source>
        <dbReference type="EMBL" id="CAH1110448.1"/>
    </source>
</evidence>
<feature type="compositionally biased region" description="Acidic residues" evidence="2">
    <location>
        <begin position="148"/>
        <end position="171"/>
    </location>
</feature>